<dbReference type="Pfam" id="PF01636">
    <property type="entry name" value="APH"/>
    <property type="match status" value="1"/>
</dbReference>
<dbReference type="InterPro" id="IPR002575">
    <property type="entry name" value="Aminoglycoside_PTrfase"/>
</dbReference>
<dbReference type="Gene3D" id="3.90.1200.10">
    <property type="match status" value="1"/>
</dbReference>
<sequence>MITRVGWDELPPGLRASVEARTGKVLGAETVGTGLNCAVALTLTTTRNGTLFLKGVHKSDTAGLEGLRNEEIVNQTVAGIGPMIRHTFDVDGWYCLAFVYIQGRHADLGPGSADLHSVRSTVNRMRSLSGNSLWLARSGARIPRLSERLRDYLSAGDVAFLQGETLLHTDTNPHNIMVSTPGGEVYVIDWAMPALGPAWVDAACTAVRLMECGHEPASALEWLAPFPHWRQASPKAVEAFVNATCRQWSATVGEKDAEPSNNRFRALLEFPHEPPTISGPRNRA</sequence>
<accession>A0ABS7QU02</accession>
<keyword evidence="3" id="KW-1185">Reference proteome</keyword>
<dbReference type="InterPro" id="IPR011009">
    <property type="entry name" value="Kinase-like_dom_sf"/>
</dbReference>
<reference evidence="2 3" key="1">
    <citation type="submission" date="2021-08" db="EMBL/GenBank/DDBJ databases">
        <title>Streptomyces sp. PTM05 isolated from lichen.</title>
        <authorList>
            <person name="Somphong A."/>
            <person name="Phongsopitanun W."/>
            <person name="Tanasupawat S."/>
        </authorList>
    </citation>
    <scope>NUCLEOTIDE SEQUENCE [LARGE SCALE GENOMIC DNA]</scope>
    <source>
        <strain evidence="2 3">Ptm05</strain>
    </source>
</reference>
<proteinExistence type="predicted"/>
<protein>
    <submittedName>
        <fullName evidence="2">Aminoglycoside phosphotransferase family protein</fullName>
    </submittedName>
</protein>
<name>A0ABS7QU02_9ACTN</name>
<feature type="domain" description="Aminoglycoside phosphotransferase" evidence="1">
    <location>
        <begin position="139"/>
        <end position="208"/>
    </location>
</feature>
<dbReference type="RefSeq" id="WP_222979102.1">
    <property type="nucleotide sequence ID" value="NZ_JAINVZ010000011.1"/>
</dbReference>
<evidence type="ECO:0000313" key="2">
    <source>
        <dbReference type="EMBL" id="MBY8886675.1"/>
    </source>
</evidence>
<evidence type="ECO:0000313" key="3">
    <source>
        <dbReference type="Proteomes" id="UP001198565"/>
    </source>
</evidence>
<dbReference type="Proteomes" id="UP001198565">
    <property type="component" value="Unassembled WGS sequence"/>
</dbReference>
<organism evidence="2 3">
    <name type="scientific">Streptantibioticus parmotrematis</name>
    <dbReference type="NCBI Taxonomy" id="2873249"/>
    <lineage>
        <taxon>Bacteria</taxon>
        <taxon>Bacillati</taxon>
        <taxon>Actinomycetota</taxon>
        <taxon>Actinomycetes</taxon>
        <taxon>Kitasatosporales</taxon>
        <taxon>Streptomycetaceae</taxon>
        <taxon>Streptantibioticus</taxon>
    </lineage>
</organism>
<dbReference type="EMBL" id="JAINVZ010000011">
    <property type="protein sequence ID" value="MBY8886675.1"/>
    <property type="molecule type" value="Genomic_DNA"/>
</dbReference>
<comment type="caution">
    <text evidence="2">The sequence shown here is derived from an EMBL/GenBank/DDBJ whole genome shotgun (WGS) entry which is preliminary data.</text>
</comment>
<evidence type="ECO:0000259" key="1">
    <source>
        <dbReference type="Pfam" id="PF01636"/>
    </source>
</evidence>
<gene>
    <name evidence="2" type="ORF">K7472_17645</name>
</gene>
<dbReference type="SUPFAM" id="SSF56112">
    <property type="entry name" value="Protein kinase-like (PK-like)"/>
    <property type="match status" value="1"/>
</dbReference>